<reference evidence="3" key="2">
    <citation type="submission" date="2020-09" db="EMBL/GenBank/DDBJ databases">
        <authorList>
            <person name="Sun Q."/>
            <person name="Zhou Y."/>
        </authorList>
    </citation>
    <scope>NUCLEOTIDE SEQUENCE</scope>
    <source>
        <strain evidence="3">CGMCC 1.12919</strain>
    </source>
</reference>
<dbReference type="Proteomes" id="UP000637002">
    <property type="component" value="Unassembled WGS sequence"/>
</dbReference>
<gene>
    <name evidence="3" type="ORF">GCM10010994_46680</name>
</gene>
<keyword evidence="1" id="KW-0812">Transmembrane</keyword>
<reference evidence="3" key="1">
    <citation type="journal article" date="2014" name="Int. J. Syst. Evol. Microbiol.">
        <title>Complete genome sequence of Corynebacterium casei LMG S-19264T (=DSM 44701T), isolated from a smear-ripened cheese.</title>
        <authorList>
            <consortium name="US DOE Joint Genome Institute (JGI-PGF)"/>
            <person name="Walter F."/>
            <person name="Albersmeier A."/>
            <person name="Kalinowski J."/>
            <person name="Ruckert C."/>
        </authorList>
    </citation>
    <scope>NUCLEOTIDE SEQUENCE</scope>
    <source>
        <strain evidence="3">CGMCC 1.12919</strain>
    </source>
</reference>
<feature type="chain" id="PRO_5037999945" evidence="2">
    <location>
        <begin position="32"/>
        <end position="264"/>
    </location>
</feature>
<accession>A0A916XM89</accession>
<dbReference type="RefSeq" id="WP_188611587.1">
    <property type="nucleotide sequence ID" value="NZ_BMGG01000009.1"/>
</dbReference>
<proteinExistence type="predicted"/>
<keyword evidence="1" id="KW-1133">Transmembrane helix</keyword>
<evidence type="ECO:0000256" key="1">
    <source>
        <dbReference type="SAM" id="Phobius"/>
    </source>
</evidence>
<dbReference type="InterPro" id="IPR019088">
    <property type="entry name" value="CHP02186-rel_TM"/>
</dbReference>
<comment type="caution">
    <text evidence="3">The sequence shown here is derived from an EMBL/GenBank/DDBJ whole genome shotgun (WGS) entry which is preliminary data.</text>
</comment>
<dbReference type="Pfam" id="PF09608">
    <property type="entry name" value="Alph_Pro_TM"/>
    <property type="match status" value="1"/>
</dbReference>
<dbReference type="EMBL" id="BMGG01000009">
    <property type="protein sequence ID" value="GGC83481.1"/>
    <property type="molecule type" value="Genomic_DNA"/>
</dbReference>
<keyword evidence="2" id="KW-0732">Signal</keyword>
<evidence type="ECO:0000313" key="3">
    <source>
        <dbReference type="EMBL" id="GGC83481.1"/>
    </source>
</evidence>
<keyword evidence="1" id="KW-0472">Membrane</keyword>
<feature type="transmembrane region" description="Helical" evidence="1">
    <location>
        <begin position="240"/>
        <end position="261"/>
    </location>
</feature>
<name>A0A916XM89_9HYPH</name>
<feature type="signal peptide" evidence="2">
    <location>
        <begin position="1"/>
        <end position="31"/>
    </location>
</feature>
<dbReference type="AlphaFoldDB" id="A0A916XM89"/>
<protein>
    <submittedName>
        <fullName evidence="3">Membrane protein</fullName>
    </submittedName>
</protein>
<organism evidence="3 4">
    <name type="scientific">Chelatococcus reniformis</name>
    <dbReference type="NCBI Taxonomy" id="1494448"/>
    <lineage>
        <taxon>Bacteria</taxon>
        <taxon>Pseudomonadati</taxon>
        <taxon>Pseudomonadota</taxon>
        <taxon>Alphaproteobacteria</taxon>
        <taxon>Hyphomicrobiales</taxon>
        <taxon>Chelatococcaceae</taxon>
        <taxon>Chelatococcus</taxon>
    </lineage>
</organism>
<evidence type="ECO:0000313" key="4">
    <source>
        <dbReference type="Proteomes" id="UP000637002"/>
    </source>
</evidence>
<evidence type="ECO:0000256" key="2">
    <source>
        <dbReference type="SAM" id="SignalP"/>
    </source>
</evidence>
<keyword evidence="4" id="KW-1185">Reference proteome</keyword>
<sequence>MTARASSRGRGAALRCTLPLALTLAAGPARGENLVTSLSTTQIAITSTYSGVDVALFGVIEKDLATPARQAPYDVVVTVRGPRATTLVREKQRLGFVYVNRRQRRFVDLPIYLAVVSTRPVDEIASRQARLAYGLGLEAELTPPGVDAARDAANARFREALRRLNGENGLFVEKSTARFVSPNVFRATFPLPATTPVGRYQVEATVLSGGTFVARSSTRFHVVKTGFEQAVVDLAHNQPLVYGLAAAALSLLFGWTATVVFRRD</sequence>